<proteinExistence type="predicted"/>
<gene>
    <name evidence="3" type="ORF">RDB_LOCUS25153</name>
</gene>
<dbReference type="InterPro" id="IPR024134">
    <property type="entry name" value="SOD_Cu/Zn_/chaperone"/>
</dbReference>
<dbReference type="AlphaFoldDB" id="A0A8H3HXJ4"/>
<reference evidence="3" key="1">
    <citation type="submission" date="2021-01" db="EMBL/GenBank/DDBJ databases">
        <authorList>
            <person name="Kaushik A."/>
        </authorList>
    </citation>
    <scope>NUCLEOTIDE SEQUENCE</scope>
    <source>
        <strain evidence="3">AG5</strain>
    </source>
</reference>
<dbReference type="InterPro" id="IPR001424">
    <property type="entry name" value="SOD_Cu_Zn_dom"/>
</dbReference>
<dbReference type="GO" id="GO:0005507">
    <property type="term" value="F:copper ion binding"/>
    <property type="evidence" value="ECO:0007669"/>
    <property type="project" value="InterPro"/>
</dbReference>
<dbReference type="EMBL" id="CAJNJQ010000508">
    <property type="protein sequence ID" value="CAE7082961.1"/>
    <property type="molecule type" value="Genomic_DNA"/>
</dbReference>
<dbReference type="PANTHER" id="PTHR10003">
    <property type="entry name" value="SUPEROXIDE DISMUTASE CU-ZN -RELATED"/>
    <property type="match status" value="1"/>
</dbReference>
<dbReference type="PROSITE" id="PS00087">
    <property type="entry name" value="SOD_CU_ZN_1"/>
    <property type="match status" value="1"/>
</dbReference>
<dbReference type="Proteomes" id="UP000663827">
    <property type="component" value="Unassembled WGS sequence"/>
</dbReference>
<dbReference type="InterPro" id="IPR036423">
    <property type="entry name" value="SOD-like_Cu/Zn_dom_sf"/>
</dbReference>
<dbReference type="Gene3D" id="2.60.40.200">
    <property type="entry name" value="Superoxide dismutase, copper/zinc binding domain"/>
    <property type="match status" value="1"/>
</dbReference>
<organism evidence="3 4">
    <name type="scientific">Rhizoctonia solani</name>
    <dbReference type="NCBI Taxonomy" id="456999"/>
    <lineage>
        <taxon>Eukaryota</taxon>
        <taxon>Fungi</taxon>
        <taxon>Dikarya</taxon>
        <taxon>Basidiomycota</taxon>
        <taxon>Agaricomycotina</taxon>
        <taxon>Agaricomycetes</taxon>
        <taxon>Cantharellales</taxon>
        <taxon>Ceratobasidiaceae</taxon>
        <taxon>Rhizoctonia</taxon>
    </lineage>
</organism>
<evidence type="ECO:0000313" key="3">
    <source>
        <dbReference type="EMBL" id="CAE7082961.1"/>
    </source>
</evidence>
<dbReference type="GO" id="GO:0006801">
    <property type="term" value="P:superoxide metabolic process"/>
    <property type="evidence" value="ECO:0007669"/>
    <property type="project" value="InterPro"/>
</dbReference>
<accession>A0A8H3HXJ4</accession>
<dbReference type="Pfam" id="PF00080">
    <property type="entry name" value="Sod_Cu"/>
    <property type="match status" value="1"/>
</dbReference>
<feature type="chain" id="PRO_5034411843" description="Superoxide dismutase copper/zinc binding domain-containing protein" evidence="1">
    <location>
        <begin position="20"/>
        <end position="213"/>
    </location>
</feature>
<evidence type="ECO:0000256" key="1">
    <source>
        <dbReference type="SAM" id="SignalP"/>
    </source>
</evidence>
<evidence type="ECO:0000259" key="2">
    <source>
        <dbReference type="Pfam" id="PF00080"/>
    </source>
</evidence>
<dbReference type="InterPro" id="IPR018152">
    <property type="entry name" value="SOD_Cu/Zn_BS"/>
</dbReference>
<name>A0A8H3HXJ4_9AGAM</name>
<feature type="domain" description="Superoxide dismutase copper/zinc binding" evidence="2">
    <location>
        <begin position="47"/>
        <end position="86"/>
    </location>
</feature>
<comment type="caution">
    <text evidence="3">The sequence shown here is derived from an EMBL/GenBank/DDBJ whole genome shotgun (WGS) entry which is preliminary data.</text>
</comment>
<keyword evidence="1" id="KW-0732">Signal</keyword>
<dbReference type="GO" id="GO:0034599">
    <property type="term" value="P:cellular response to oxidative stress"/>
    <property type="evidence" value="ECO:0007669"/>
    <property type="project" value="UniProtKB-ARBA"/>
</dbReference>
<feature type="signal peptide" evidence="1">
    <location>
        <begin position="1"/>
        <end position="19"/>
    </location>
</feature>
<protein>
    <recommendedName>
        <fullName evidence="2">Superoxide dismutase copper/zinc binding domain-containing protein</fullName>
    </recommendedName>
</protein>
<sequence>MLRLITVLVTSTLIPLVACGLKATVVMLKDGSPSAGSAGWLELEDIGGQIHIYGQIHGLSPGKHGIHVHTFGDLSGGCVSTGTHFSKCFFRFVILVVNPRFKILGINPTEGHSRRNDTRAIWEISRLVQMAWPRSISTIMLFPFLEKAACSPKYPRFCTRSVATNPFTVAPSLSMPLKTTLGLVVPLTRSPPAALVAASLAESSVGVGNSTSP</sequence>
<dbReference type="SUPFAM" id="SSF49329">
    <property type="entry name" value="Cu,Zn superoxide dismutase-like"/>
    <property type="match status" value="1"/>
</dbReference>
<evidence type="ECO:0000313" key="4">
    <source>
        <dbReference type="Proteomes" id="UP000663827"/>
    </source>
</evidence>